<dbReference type="InterPro" id="IPR036513">
    <property type="entry name" value="STAS_dom_sf"/>
</dbReference>
<gene>
    <name evidence="2" type="ORF">MU0053_004873</name>
</gene>
<dbReference type="PROSITE" id="PS50801">
    <property type="entry name" value="STAS"/>
    <property type="match status" value="1"/>
</dbReference>
<evidence type="ECO:0000313" key="3">
    <source>
        <dbReference type="Proteomes" id="UP001190465"/>
    </source>
</evidence>
<proteinExistence type="predicted"/>
<dbReference type="Pfam" id="PF01740">
    <property type="entry name" value="STAS"/>
    <property type="match status" value="1"/>
</dbReference>
<name>A0ABM9M6X2_9MYCO</name>
<evidence type="ECO:0000313" key="2">
    <source>
        <dbReference type="EMBL" id="CAJ1510956.1"/>
    </source>
</evidence>
<keyword evidence="3" id="KW-1185">Reference proteome</keyword>
<dbReference type="Proteomes" id="UP001190465">
    <property type="component" value="Chromosome"/>
</dbReference>
<dbReference type="RefSeq" id="WP_308480133.1">
    <property type="nucleotide sequence ID" value="NZ_OY726397.1"/>
</dbReference>
<reference evidence="2 3" key="1">
    <citation type="submission" date="2023-08" db="EMBL/GenBank/DDBJ databases">
        <authorList>
            <person name="Folkvardsen B D."/>
            <person name="Norman A."/>
        </authorList>
    </citation>
    <scope>NUCLEOTIDE SEQUENCE [LARGE SCALE GENOMIC DNA]</scope>
    <source>
        <strain evidence="2 3">Mu0053</strain>
    </source>
</reference>
<protein>
    <recommendedName>
        <fullName evidence="1">STAS domain-containing protein</fullName>
    </recommendedName>
</protein>
<accession>A0ABM9M6X2</accession>
<feature type="domain" description="STAS" evidence="1">
    <location>
        <begin position="1"/>
        <end position="45"/>
    </location>
</feature>
<dbReference type="EMBL" id="OY726397">
    <property type="protein sequence ID" value="CAJ1510956.1"/>
    <property type="molecule type" value="Genomic_DNA"/>
</dbReference>
<sequence length="86" mass="9673">MSGDIDAAHTCEVRDYVLSKVLVCHRLVLDLTRVRFFSCEGYRMLGTLKQRCTLADVEFKVLYGPHVTTTIGVCEQADQHARTAVN</sequence>
<dbReference type="InterPro" id="IPR002645">
    <property type="entry name" value="STAS_dom"/>
</dbReference>
<dbReference type="Gene3D" id="3.30.750.24">
    <property type="entry name" value="STAS domain"/>
    <property type="match status" value="1"/>
</dbReference>
<organism evidence="2 3">
    <name type="scientific">[Mycobacterium] burgundiense</name>
    <dbReference type="NCBI Taxonomy" id="3064286"/>
    <lineage>
        <taxon>Bacteria</taxon>
        <taxon>Bacillati</taxon>
        <taxon>Actinomycetota</taxon>
        <taxon>Actinomycetes</taxon>
        <taxon>Mycobacteriales</taxon>
        <taxon>Mycobacteriaceae</taxon>
        <taxon>Mycolicibacterium</taxon>
    </lineage>
</organism>
<dbReference type="SUPFAM" id="SSF52091">
    <property type="entry name" value="SpoIIaa-like"/>
    <property type="match status" value="1"/>
</dbReference>
<evidence type="ECO:0000259" key="1">
    <source>
        <dbReference type="PROSITE" id="PS50801"/>
    </source>
</evidence>